<sequence length="181" mass="20448">MMHLYANDGFDSPRGQKQRERFRAARKSICMLCHSRIAELPAQMVCGHFACFYCLRQAILACELCHCLHCGAECLDLLLLDEDRDELVLIDRKELSSLPKGQLRFETHLDDPEPSTLSLNIYDGIFESGDDESDSNCFDNDNGWDSDDFEDVIEWDSDDSANVISAKPVVAADSEEETSED</sequence>
<evidence type="ECO:0000256" key="1">
    <source>
        <dbReference type="PROSITE-ProRule" id="PRU00175"/>
    </source>
</evidence>
<evidence type="ECO:0000259" key="3">
    <source>
        <dbReference type="PROSITE" id="PS50089"/>
    </source>
</evidence>
<keyword evidence="1" id="KW-0862">Zinc</keyword>
<dbReference type="AlphaFoldDB" id="A0A6G1I6H8"/>
<dbReference type="InterPro" id="IPR001841">
    <property type="entry name" value="Znf_RING"/>
</dbReference>
<protein>
    <recommendedName>
        <fullName evidence="3">RING-type domain-containing protein</fullName>
    </recommendedName>
</protein>
<keyword evidence="1" id="KW-0479">Metal-binding</keyword>
<dbReference type="EMBL" id="ML996689">
    <property type="protein sequence ID" value="KAF2403794.1"/>
    <property type="molecule type" value="Genomic_DNA"/>
</dbReference>
<accession>A0A6G1I6H8</accession>
<reference evidence="4" key="1">
    <citation type="journal article" date="2020" name="Stud. Mycol.">
        <title>101 Dothideomycetes genomes: a test case for predicting lifestyles and emergence of pathogens.</title>
        <authorList>
            <person name="Haridas S."/>
            <person name="Albert R."/>
            <person name="Binder M."/>
            <person name="Bloem J."/>
            <person name="Labutti K."/>
            <person name="Salamov A."/>
            <person name="Andreopoulos B."/>
            <person name="Baker S."/>
            <person name="Barry K."/>
            <person name="Bills G."/>
            <person name="Bluhm B."/>
            <person name="Cannon C."/>
            <person name="Castanera R."/>
            <person name="Culley D."/>
            <person name="Daum C."/>
            <person name="Ezra D."/>
            <person name="Gonzalez J."/>
            <person name="Henrissat B."/>
            <person name="Kuo A."/>
            <person name="Liang C."/>
            <person name="Lipzen A."/>
            <person name="Lutzoni F."/>
            <person name="Magnuson J."/>
            <person name="Mondo S."/>
            <person name="Nolan M."/>
            <person name="Ohm R."/>
            <person name="Pangilinan J."/>
            <person name="Park H.-J."/>
            <person name="Ramirez L."/>
            <person name="Alfaro M."/>
            <person name="Sun H."/>
            <person name="Tritt A."/>
            <person name="Yoshinaga Y."/>
            <person name="Zwiers L.-H."/>
            <person name="Turgeon B."/>
            <person name="Goodwin S."/>
            <person name="Spatafora J."/>
            <person name="Crous P."/>
            <person name="Grigoriev I."/>
        </authorList>
    </citation>
    <scope>NUCLEOTIDE SEQUENCE</scope>
    <source>
        <strain evidence="4">CBS 262.69</strain>
    </source>
</reference>
<evidence type="ECO:0000256" key="2">
    <source>
        <dbReference type="SAM" id="MobiDB-lite"/>
    </source>
</evidence>
<proteinExistence type="predicted"/>
<dbReference type="PROSITE" id="PS50089">
    <property type="entry name" value="ZF_RING_2"/>
    <property type="match status" value="1"/>
</dbReference>
<name>A0A6G1I6H8_9PEZI</name>
<keyword evidence="1" id="KW-0863">Zinc-finger</keyword>
<keyword evidence="5" id="KW-1185">Reference proteome</keyword>
<evidence type="ECO:0000313" key="5">
    <source>
        <dbReference type="Proteomes" id="UP000799640"/>
    </source>
</evidence>
<dbReference type="GO" id="GO:0008270">
    <property type="term" value="F:zinc ion binding"/>
    <property type="evidence" value="ECO:0007669"/>
    <property type="project" value="UniProtKB-KW"/>
</dbReference>
<feature type="region of interest" description="Disordered" evidence="2">
    <location>
        <begin position="130"/>
        <end position="149"/>
    </location>
</feature>
<gene>
    <name evidence="4" type="ORF">EJ06DRAFT_527394</name>
</gene>
<dbReference type="Proteomes" id="UP000799640">
    <property type="component" value="Unassembled WGS sequence"/>
</dbReference>
<feature type="domain" description="RING-type" evidence="3">
    <location>
        <begin position="30"/>
        <end position="66"/>
    </location>
</feature>
<organism evidence="4 5">
    <name type="scientific">Trichodelitschia bisporula</name>
    <dbReference type="NCBI Taxonomy" id="703511"/>
    <lineage>
        <taxon>Eukaryota</taxon>
        <taxon>Fungi</taxon>
        <taxon>Dikarya</taxon>
        <taxon>Ascomycota</taxon>
        <taxon>Pezizomycotina</taxon>
        <taxon>Dothideomycetes</taxon>
        <taxon>Dothideomycetes incertae sedis</taxon>
        <taxon>Phaeotrichales</taxon>
        <taxon>Phaeotrichaceae</taxon>
        <taxon>Trichodelitschia</taxon>
    </lineage>
</organism>
<evidence type="ECO:0000313" key="4">
    <source>
        <dbReference type="EMBL" id="KAF2403794.1"/>
    </source>
</evidence>